<dbReference type="EMBL" id="JABZTM010000093">
    <property type="protein sequence ID" value="MBF1447369.1"/>
    <property type="molecule type" value="Genomic_DNA"/>
</dbReference>
<proteinExistence type="inferred from homology"/>
<accession>A0A9D5WZ18</accession>
<organism evidence="8 9">
    <name type="scientific">Prevotella nigrescens</name>
    <dbReference type="NCBI Taxonomy" id="28133"/>
    <lineage>
        <taxon>Bacteria</taxon>
        <taxon>Pseudomonadati</taxon>
        <taxon>Bacteroidota</taxon>
        <taxon>Bacteroidia</taxon>
        <taxon>Bacteroidales</taxon>
        <taxon>Prevotellaceae</taxon>
        <taxon>Prevotella</taxon>
    </lineage>
</organism>
<evidence type="ECO:0000256" key="3">
    <source>
        <dbReference type="ARBA" id="ARBA00022692"/>
    </source>
</evidence>
<feature type="domain" description="GtrA/DPMS transmembrane" evidence="7">
    <location>
        <begin position="208"/>
        <end position="316"/>
    </location>
</feature>
<feature type="transmembrane region" description="Helical" evidence="6">
    <location>
        <begin position="31"/>
        <end position="49"/>
    </location>
</feature>
<evidence type="ECO:0000256" key="2">
    <source>
        <dbReference type="ARBA" id="ARBA00009399"/>
    </source>
</evidence>
<evidence type="ECO:0000259" key="7">
    <source>
        <dbReference type="Pfam" id="PF04138"/>
    </source>
</evidence>
<dbReference type="AlphaFoldDB" id="A0A9D5WZ18"/>
<dbReference type="GO" id="GO:0005886">
    <property type="term" value="C:plasma membrane"/>
    <property type="evidence" value="ECO:0007669"/>
    <property type="project" value="TreeGrafter"/>
</dbReference>
<feature type="transmembrane region" description="Helical" evidence="6">
    <location>
        <begin position="206"/>
        <end position="227"/>
    </location>
</feature>
<evidence type="ECO:0000313" key="8">
    <source>
        <dbReference type="EMBL" id="MBF1447369.1"/>
    </source>
</evidence>
<evidence type="ECO:0000256" key="5">
    <source>
        <dbReference type="ARBA" id="ARBA00023136"/>
    </source>
</evidence>
<dbReference type="Gene3D" id="3.40.50.1000">
    <property type="entry name" value="HAD superfamily/HAD-like"/>
    <property type="match status" value="1"/>
</dbReference>
<dbReference type="SUPFAM" id="SSF56784">
    <property type="entry name" value="HAD-like"/>
    <property type="match status" value="1"/>
</dbReference>
<dbReference type="Proteomes" id="UP000787419">
    <property type="component" value="Unassembled WGS sequence"/>
</dbReference>
<dbReference type="Pfam" id="PF12710">
    <property type="entry name" value="HAD"/>
    <property type="match status" value="1"/>
</dbReference>
<protein>
    <submittedName>
        <fullName evidence="8">Haloacid dehalogenase-like hydrolase</fullName>
    </submittedName>
</protein>
<gene>
    <name evidence="8" type="ORF">HXN55_08325</name>
</gene>
<evidence type="ECO:0000256" key="1">
    <source>
        <dbReference type="ARBA" id="ARBA00004141"/>
    </source>
</evidence>
<name>A0A9D5WZ18_9BACT</name>
<dbReference type="PANTHER" id="PTHR38459:SF1">
    <property type="entry name" value="PROPHAGE BACTOPRENOL-LINKED GLUCOSE TRANSLOCASE HOMOLOG"/>
    <property type="match status" value="1"/>
</dbReference>
<keyword evidence="8" id="KW-0378">Hydrolase</keyword>
<dbReference type="PANTHER" id="PTHR38459">
    <property type="entry name" value="PROPHAGE BACTOPRENOL-LINKED GLUCOSE TRANSLOCASE HOMOLOG"/>
    <property type="match status" value="1"/>
</dbReference>
<dbReference type="InterPro" id="IPR051401">
    <property type="entry name" value="GtrA_CellWall_Glycosyl"/>
</dbReference>
<comment type="subcellular location">
    <subcellularLocation>
        <location evidence="1">Membrane</location>
        <topology evidence="1">Multi-pass membrane protein</topology>
    </subcellularLocation>
</comment>
<feature type="transmembrane region" description="Helical" evidence="6">
    <location>
        <begin position="239"/>
        <end position="257"/>
    </location>
</feature>
<dbReference type="InterPro" id="IPR036412">
    <property type="entry name" value="HAD-like_sf"/>
</dbReference>
<feature type="transmembrane region" description="Helical" evidence="6">
    <location>
        <begin position="269"/>
        <end position="290"/>
    </location>
</feature>
<dbReference type="GO" id="GO:0016787">
    <property type="term" value="F:hydrolase activity"/>
    <property type="evidence" value="ECO:0007669"/>
    <property type="project" value="UniProtKB-KW"/>
</dbReference>
<dbReference type="Pfam" id="PF04138">
    <property type="entry name" value="GtrA_DPMS_TM"/>
    <property type="match status" value="1"/>
</dbReference>
<evidence type="ECO:0000313" key="9">
    <source>
        <dbReference type="Proteomes" id="UP000787419"/>
    </source>
</evidence>
<evidence type="ECO:0000256" key="6">
    <source>
        <dbReference type="SAM" id="Phobius"/>
    </source>
</evidence>
<dbReference type="GO" id="GO:0000271">
    <property type="term" value="P:polysaccharide biosynthetic process"/>
    <property type="evidence" value="ECO:0007669"/>
    <property type="project" value="InterPro"/>
</dbReference>
<sequence length="320" mass="37340">MKVYAFDFDGTLTKKDTFVEFIEYSKGYGKTFWGLMLFSPILVLMKLRLYPNWKAKQRIFSWFFKGMEIDEFNKLCQNFATAKQDIIRQRGLETIRKALSQEDSVIVITASIENWVRPFFQEFGDKIRIEGTQIDVRLGIITGSFLTKNCYGQEKIKRLKRAFPYRKAYKLIAFGDSKGDSYLLKEADESYYKPFRTKRRIKFDEIVRFCVVGVLATALQYGIYLLLIKWIDPRISNTIGYLLSFMFNYIASTKFTFKVKSTAKRGAGFAVAHLVNYGLQTILLTFFLWFGLPKTIAMIPVFGICVPINFLLVRLFLKRQ</sequence>
<keyword evidence="4 6" id="KW-1133">Transmembrane helix</keyword>
<dbReference type="Gene3D" id="1.20.1440.100">
    <property type="entry name" value="SG protein - dephosphorylation function"/>
    <property type="match status" value="1"/>
</dbReference>
<comment type="similarity">
    <text evidence="2">Belongs to the GtrA family.</text>
</comment>
<dbReference type="InterPro" id="IPR007267">
    <property type="entry name" value="GtrA_DPMS_TM"/>
</dbReference>
<evidence type="ECO:0000256" key="4">
    <source>
        <dbReference type="ARBA" id="ARBA00022989"/>
    </source>
</evidence>
<comment type="caution">
    <text evidence="8">The sequence shown here is derived from an EMBL/GenBank/DDBJ whole genome shotgun (WGS) entry which is preliminary data.</text>
</comment>
<dbReference type="InterPro" id="IPR023214">
    <property type="entry name" value="HAD_sf"/>
</dbReference>
<feature type="transmembrane region" description="Helical" evidence="6">
    <location>
        <begin position="296"/>
        <end position="317"/>
    </location>
</feature>
<keyword evidence="5 6" id="KW-0472">Membrane</keyword>
<reference evidence="8" key="1">
    <citation type="submission" date="2020-04" db="EMBL/GenBank/DDBJ databases">
        <title>Deep metagenomics examines the oral microbiome during advanced dental caries in children, revealing novel taxa and co-occurrences with host molecules.</title>
        <authorList>
            <person name="Baker J.L."/>
            <person name="Morton J.T."/>
            <person name="Dinis M."/>
            <person name="Alvarez R."/>
            <person name="Tran N.C."/>
            <person name="Knight R."/>
            <person name="Edlund A."/>
        </authorList>
    </citation>
    <scope>NUCLEOTIDE SEQUENCE</scope>
    <source>
        <strain evidence="8">JCVI_32_bin.50</strain>
    </source>
</reference>
<dbReference type="RefSeq" id="WP_278490833.1">
    <property type="nucleotide sequence ID" value="NZ_CAJZDG010000037.1"/>
</dbReference>
<keyword evidence="3 6" id="KW-0812">Transmembrane</keyword>